<reference evidence="1" key="1">
    <citation type="submission" date="2020-04" db="EMBL/GenBank/DDBJ databases">
        <authorList>
            <person name="Zhang T."/>
        </authorList>
    </citation>
    <scope>NUCLEOTIDE SEQUENCE</scope>
    <source>
        <strain evidence="1">HKST-UBA01</strain>
    </source>
</reference>
<reference evidence="1" key="2">
    <citation type="journal article" date="2021" name="Microbiome">
        <title>Successional dynamics and alternative stable states in a saline activated sludge microbial community over 9 years.</title>
        <authorList>
            <person name="Wang Y."/>
            <person name="Ye J."/>
            <person name="Ju F."/>
            <person name="Liu L."/>
            <person name="Boyd J.A."/>
            <person name="Deng Y."/>
            <person name="Parks D.H."/>
            <person name="Jiang X."/>
            <person name="Yin X."/>
            <person name="Woodcroft B.J."/>
            <person name="Tyson G.W."/>
            <person name="Hugenholtz P."/>
            <person name="Polz M.F."/>
            <person name="Zhang T."/>
        </authorList>
    </citation>
    <scope>NUCLEOTIDE SEQUENCE</scope>
    <source>
        <strain evidence="1">HKST-UBA01</strain>
    </source>
</reference>
<dbReference type="AlphaFoldDB" id="A0A956M3L2"/>
<name>A0A956M3L2_UNCEI</name>
<proteinExistence type="predicted"/>
<dbReference type="EMBL" id="JAGQHR010001131">
    <property type="protein sequence ID" value="MCA9730358.1"/>
    <property type="molecule type" value="Genomic_DNA"/>
</dbReference>
<gene>
    <name evidence="1" type="ORF">KC729_21940</name>
</gene>
<sequence length="248" mass="26167">LVDGETEIFGQRIDATNGSEVGTNDFRISDMGPDGDPAWDAQKPAVTYDPVTREYLVVWSGEDNLAGLVQGEFEIYGQRLSGTTGAEVGLNDFRISDMGPDGSALYGAFNPAVAVDGASGEYLVVWEGDDSGGGLVEGEFEIFGQRLLSNGLPLGTNDFRISDMGPDGDIDYAAVLPAVCWNSATNQYLVVFAGEDNAGLLVPGEFEIYGQLLDASGAQVGANDFRISTAGNDGDDTYDAFNPAVAYN</sequence>
<evidence type="ECO:0000313" key="1">
    <source>
        <dbReference type="EMBL" id="MCA9730358.1"/>
    </source>
</evidence>
<protein>
    <submittedName>
        <fullName evidence="1">Uncharacterized protein</fullName>
    </submittedName>
</protein>
<dbReference type="Proteomes" id="UP000697710">
    <property type="component" value="Unassembled WGS sequence"/>
</dbReference>
<accession>A0A956M3L2</accession>
<organism evidence="1 2">
    <name type="scientific">Eiseniibacteriota bacterium</name>
    <dbReference type="NCBI Taxonomy" id="2212470"/>
    <lineage>
        <taxon>Bacteria</taxon>
        <taxon>Candidatus Eiseniibacteriota</taxon>
    </lineage>
</organism>
<feature type="non-terminal residue" evidence="1">
    <location>
        <position position="248"/>
    </location>
</feature>
<evidence type="ECO:0000313" key="2">
    <source>
        <dbReference type="Proteomes" id="UP000697710"/>
    </source>
</evidence>
<feature type="non-terminal residue" evidence="1">
    <location>
        <position position="1"/>
    </location>
</feature>
<comment type="caution">
    <text evidence="1">The sequence shown here is derived from an EMBL/GenBank/DDBJ whole genome shotgun (WGS) entry which is preliminary data.</text>
</comment>